<evidence type="ECO:0000313" key="1">
    <source>
        <dbReference type="EMBL" id="RKN28219.1"/>
    </source>
</evidence>
<evidence type="ECO:0000313" key="2">
    <source>
        <dbReference type="Proteomes" id="UP000275865"/>
    </source>
</evidence>
<reference evidence="1 2" key="1">
    <citation type="submission" date="2018-09" db="EMBL/GenBank/DDBJ databases">
        <title>Micromonospora sp. nov. MS1-9, isolated from a root of Musa sp.</title>
        <authorList>
            <person name="Kuncharoen N."/>
            <person name="Kudo T."/>
            <person name="Ohkuma M."/>
            <person name="Yuki M."/>
            <person name="Tanasupawat S."/>
        </authorList>
    </citation>
    <scope>NUCLEOTIDE SEQUENCE [LARGE SCALE GENOMIC DNA]</scope>
    <source>
        <strain evidence="1 2">MS1-9</strain>
    </source>
</reference>
<proteinExistence type="predicted"/>
<comment type="caution">
    <text evidence="1">The sequence shown here is derived from an EMBL/GenBank/DDBJ whole genome shotgun (WGS) entry which is preliminary data.</text>
</comment>
<organism evidence="1 2">
    <name type="scientific">Micromonospora musae</name>
    <dbReference type="NCBI Taxonomy" id="1894970"/>
    <lineage>
        <taxon>Bacteria</taxon>
        <taxon>Bacillati</taxon>
        <taxon>Actinomycetota</taxon>
        <taxon>Actinomycetes</taxon>
        <taxon>Micromonosporales</taxon>
        <taxon>Micromonosporaceae</taxon>
        <taxon>Micromonospora</taxon>
    </lineage>
</organism>
<accession>A0A3A9XSY8</accession>
<sequence length="165" mass="18282">MVSWPASALQVAGQRQWQHPWQSGGMVFSDDQELGTAIRDADSPTWSVRAAAGRHLARSRGIDEVADILHRLLLDPQDTAVTWETAKALLERIDAMGLRLVLLARSYAADEATADEIQAALDCNSDWMTPAGADRLTKHLRDLAMDEDAGVRDEARRILDRLRPV</sequence>
<evidence type="ECO:0008006" key="3">
    <source>
        <dbReference type="Google" id="ProtNLM"/>
    </source>
</evidence>
<protein>
    <recommendedName>
        <fullName evidence="3">HEAT repeat domain-containing protein</fullName>
    </recommendedName>
</protein>
<dbReference type="Proteomes" id="UP000275865">
    <property type="component" value="Unassembled WGS sequence"/>
</dbReference>
<dbReference type="AlphaFoldDB" id="A0A3A9XSY8"/>
<gene>
    <name evidence="1" type="ORF">D7044_27210</name>
</gene>
<name>A0A3A9XSY8_9ACTN</name>
<dbReference type="EMBL" id="RAZT01000016">
    <property type="protein sequence ID" value="RKN28219.1"/>
    <property type="molecule type" value="Genomic_DNA"/>
</dbReference>